<dbReference type="PANTHER" id="PTHR12709:SF1">
    <property type="entry name" value="DNA-DIRECTED RNA POLYMERASE III SUBUNIT RPC8"/>
    <property type="match status" value="1"/>
</dbReference>
<dbReference type="Pfam" id="PF03876">
    <property type="entry name" value="SHS2_Rpb7-N"/>
    <property type="match status" value="1"/>
</dbReference>
<dbReference type="PANTHER" id="PTHR12709">
    <property type="entry name" value="DNA-DIRECTED RNA POLYMERASE II, III"/>
    <property type="match status" value="1"/>
</dbReference>
<dbReference type="SUPFAM" id="SSF88798">
    <property type="entry name" value="N-terminal, heterodimerisation domain of RBP7 (RpoE)"/>
    <property type="match status" value="1"/>
</dbReference>
<dbReference type="InterPro" id="IPR003029">
    <property type="entry name" value="S1_domain"/>
</dbReference>
<comment type="subcellular location">
    <subcellularLocation>
        <location evidence="1">Nucleus</location>
    </subcellularLocation>
</comment>
<organism evidence="7">
    <name type="scientific">Ostreococcus sp. 'lucimarinus'</name>
    <dbReference type="NCBI Taxonomy" id="242159"/>
    <lineage>
        <taxon>Eukaryota</taxon>
        <taxon>Viridiplantae</taxon>
        <taxon>Chlorophyta</taxon>
        <taxon>Mamiellophyceae</taxon>
        <taxon>Mamiellales</taxon>
        <taxon>Bathycoccaceae</taxon>
        <taxon>Ostreococcus</taxon>
    </lineage>
</organism>
<evidence type="ECO:0000256" key="3">
    <source>
        <dbReference type="ARBA" id="ARBA00022478"/>
    </source>
</evidence>
<reference evidence="7" key="1">
    <citation type="submission" date="2021-01" db="EMBL/GenBank/DDBJ databases">
        <authorList>
            <person name="Corre E."/>
            <person name="Pelletier E."/>
            <person name="Niang G."/>
            <person name="Scheremetjew M."/>
            <person name="Finn R."/>
            <person name="Kale V."/>
            <person name="Holt S."/>
            <person name="Cochrane G."/>
            <person name="Meng A."/>
            <person name="Brown T."/>
            <person name="Cohen L."/>
        </authorList>
    </citation>
    <scope>NUCLEOTIDE SEQUENCE</scope>
    <source>
        <strain evidence="7">Clade-A-BCC118000</strain>
    </source>
</reference>
<dbReference type="InterPro" id="IPR005576">
    <property type="entry name" value="Rpb7-like_N"/>
</dbReference>
<feature type="domain" description="S1 motif" evidence="6">
    <location>
        <begin position="84"/>
        <end position="171"/>
    </location>
</feature>
<sequence>MFQIVALSDGAVKIAPVNLGKSTLEAVTQELESLYVDKVLAECGGLCVTLYSITNISGGTVLAGEGCVCFEVTFKVVLFKPFAGEVIEGTLLSADAHGAHVSIGFFKDIFVPPTNMQAPSEYDDDSKVWMWDYDGELMEMKVGERFRFKVVAVRFPESPKTAEELASLTRESGAAPRDGGDAAFAPMLVIADINEDGLGLCSWWEEKD</sequence>
<keyword evidence="3" id="KW-0240">DNA-directed RNA polymerase</keyword>
<proteinExistence type="inferred from homology"/>
<dbReference type="Gene3D" id="2.40.50.140">
    <property type="entry name" value="Nucleic acid-binding proteins"/>
    <property type="match status" value="1"/>
</dbReference>
<name>A0A7R9XRR3_9CHLO</name>
<comment type="similarity">
    <text evidence="2">Belongs to the eukaryotic RPB7/RPC8 RNA polymerase subunit family.</text>
</comment>
<evidence type="ECO:0000256" key="1">
    <source>
        <dbReference type="ARBA" id="ARBA00004123"/>
    </source>
</evidence>
<dbReference type="Gene3D" id="3.30.1490.120">
    <property type="entry name" value="RNA polymerase Rpb7-like, N-terminal domain"/>
    <property type="match status" value="1"/>
</dbReference>
<accession>A0A7R9XRR3</accession>
<dbReference type="PROSITE" id="PS50126">
    <property type="entry name" value="S1"/>
    <property type="match status" value="1"/>
</dbReference>
<keyword evidence="4" id="KW-0804">Transcription</keyword>
<gene>
    <name evidence="7" type="ORF">OLUC0939_LOCUS2533</name>
</gene>
<evidence type="ECO:0000256" key="4">
    <source>
        <dbReference type="ARBA" id="ARBA00023163"/>
    </source>
</evidence>
<evidence type="ECO:0000313" key="7">
    <source>
        <dbReference type="EMBL" id="CAD8221812.1"/>
    </source>
</evidence>
<evidence type="ECO:0000256" key="2">
    <source>
        <dbReference type="ARBA" id="ARBA00009307"/>
    </source>
</evidence>
<dbReference type="OMA" id="LGPTLWW"/>
<dbReference type="GO" id="GO:0003676">
    <property type="term" value="F:nucleic acid binding"/>
    <property type="evidence" value="ECO:0007669"/>
    <property type="project" value="InterPro"/>
</dbReference>
<dbReference type="EMBL" id="HBDX01002934">
    <property type="protein sequence ID" value="CAD8221812.1"/>
    <property type="molecule type" value="Transcribed_RNA"/>
</dbReference>
<evidence type="ECO:0000256" key="5">
    <source>
        <dbReference type="ARBA" id="ARBA00023242"/>
    </source>
</evidence>
<dbReference type="GO" id="GO:0006384">
    <property type="term" value="P:transcription initiation at RNA polymerase III promoter"/>
    <property type="evidence" value="ECO:0007669"/>
    <property type="project" value="TreeGrafter"/>
</dbReference>
<dbReference type="GO" id="GO:0005666">
    <property type="term" value="C:RNA polymerase III complex"/>
    <property type="evidence" value="ECO:0007669"/>
    <property type="project" value="TreeGrafter"/>
</dbReference>
<dbReference type="InterPro" id="IPR012340">
    <property type="entry name" value="NA-bd_OB-fold"/>
</dbReference>
<dbReference type="Pfam" id="PF08292">
    <property type="entry name" value="RNA_pol_Rbc25"/>
    <property type="match status" value="1"/>
</dbReference>
<protein>
    <recommendedName>
        <fullName evidence="6">S1 motif domain-containing protein</fullName>
    </recommendedName>
</protein>
<dbReference type="InterPro" id="IPR045113">
    <property type="entry name" value="Rpb7-like"/>
</dbReference>
<evidence type="ECO:0000259" key="6">
    <source>
        <dbReference type="PROSITE" id="PS50126"/>
    </source>
</evidence>
<dbReference type="InterPro" id="IPR013238">
    <property type="entry name" value="RNA_pol_III_Rbc25"/>
</dbReference>
<keyword evidence="5" id="KW-0539">Nucleus</keyword>
<dbReference type="SUPFAM" id="SSF50249">
    <property type="entry name" value="Nucleic acid-binding proteins"/>
    <property type="match status" value="1"/>
</dbReference>
<dbReference type="AlphaFoldDB" id="A0A7R9XRR3"/>
<dbReference type="InterPro" id="IPR036898">
    <property type="entry name" value="RNA_pol_Rpb7-like_N_sf"/>
</dbReference>